<comment type="similarity">
    <text evidence="1 7">Belongs to the peptidase S14 family.</text>
</comment>
<dbReference type="GO" id="GO:0004252">
    <property type="term" value="F:serine-type endopeptidase activity"/>
    <property type="evidence" value="ECO:0007669"/>
    <property type="project" value="InterPro"/>
</dbReference>
<dbReference type="Gene3D" id="3.90.226.10">
    <property type="entry name" value="2-enoyl-CoA Hydratase, Chain A, domain 1"/>
    <property type="match status" value="1"/>
</dbReference>
<evidence type="ECO:0000313" key="9">
    <source>
        <dbReference type="EMBL" id="SFJ12406.1"/>
    </source>
</evidence>
<evidence type="ECO:0000256" key="2">
    <source>
        <dbReference type="ARBA" id="ARBA00022490"/>
    </source>
</evidence>
<evidence type="ECO:0000256" key="6">
    <source>
        <dbReference type="PROSITE-ProRule" id="PRU10085"/>
    </source>
</evidence>
<evidence type="ECO:0000256" key="5">
    <source>
        <dbReference type="ARBA" id="ARBA00022825"/>
    </source>
</evidence>
<dbReference type="Pfam" id="PF00574">
    <property type="entry name" value="CLP_protease"/>
    <property type="match status" value="1"/>
</dbReference>
<keyword evidence="3" id="KW-0645">Protease</keyword>
<dbReference type="PRINTS" id="PR00127">
    <property type="entry name" value="CLPPROTEASEP"/>
</dbReference>
<evidence type="ECO:0000256" key="7">
    <source>
        <dbReference type="RuleBase" id="RU003567"/>
    </source>
</evidence>
<dbReference type="InterPro" id="IPR023562">
    <property type="entry name" value="ClpP/TepA"/>
</dbReference>
<dbReference type="PROSITE" id="PS00381">
    <property type="entry name" value="CLP_PROTEASE_SER"/>
    <property type="match status" value="1"/>
</dbReference>
<sequence length="287" mass="31022">MKLKIQSRGLRSELSPRALKKWNPAIQAAVESTSDTITIYGVIGEDWYGEGVTLKRIDAALRAIGERDVTVYINSPGGDMFEGIAIYNRLREHSHKVSTKVLGMAASAASVIYLAGVERQVASSAFLMIHNCWTVAGGNRHYFRDIADDMEEFDAAMGDLYAETSGQTVESMAEMMDDETFIRGKRAVELGLATGLLAADEVTERTTTETQQNNALKAMDIALAKAGVPRSERRELFANFKSGTPRAAGGDTPRAVPTDKRSAVAPDLSASLSEASAILNSLKGESR</sequence>
<evidence type="ECO:0000256" key="8">
    <source>
        <dbReference type="SAM" id="MobiDB-lite"/>
    </source>
</evidence>
<keyword evidence="4" id="KW-0378">Hydrolase</keyword>
<dbReference type="PANTHER" id="PTHR10381">
    <property type="entry name" value="ATP-DEPENDENT CLP PROTEASE PROTEOLYTIC SUBUNIT"/>
    <property type="match status" value="1"/>
</dbReference>
<keyword evidence="10" id="KW-1185">Reference proteome</keyword>
<protein>
    <recommendedName>
        <fullName evidence="7">ATP-dependent Clp protease proteolytic subunit</fullName>
    </recommendedName>
</protein>
<dbReference type="Proteomes" id="UP000183018">
    <property type="component" value="Unassembled WGS sequence"/>
</dbReference>
<accession>A0A1I3NUG6</accession>
<keyword evidence="5" id="KW-0720">Serine protease</keyword>
<dbReference type="AlphaFoldDB" id="A0A1I3NUG6"/>
<organism evidence="9 10">
    <name type="scientific">Phytopseudomonas argentinensis</name>
    <dbReference type="NCBI Taxonomy" id="289370"/>
    <lineage>
        <taxon>Bacteria</taxon>
        <taxon>Pseudomonadati</taxon>
        <taxon>Pseudomonadota</taxon>
        <taxon>Gammaproteobacteria</taxon>
        <taxon>Pseudomonadales</taxon>
        <taxon>Pseudomonadaceae</taxon>
        <taxon>Phytopseudomonas</taxon>
    </lineage>
</organism>
<name>A0A1I3NUG6_9GAMM</name>
<dbReference type="SUPFAM" id="SSF52096">
    <property type="entry name" value="ClpP/crotonase"/>
    <property type="match status" value="1"/>
</dbReference>
<evidence type="ECO:0000256" key="3">
    <source>
        <dbReference type="ARBA" id="ARBA00022670"/>
    </source>
</evidence>
<dbReference type="InterPro" id="IPR001907">
    <property type="entry name" value="ClpP"/>
</dbReference>
<dbReference type="GO" id="GO:0006515">
    <property type="term" value="P:protein quality control for misfolded or incompletely synthesized proteins"/>
    <property type="evidence" value="ECO:0007669"/>
    <property type="project" value="TreeGrafter"/>
</dbReference>
<comment type="catalytic activity">
    <reaction evidence="6">
        <text>Hydrolysis of proteins to small peptides in the presence of ATP and magnesium. alpha-casein is the usual test substrate. In the absence of ATP, only oligopeptides shorter than five residues are hydrolyzed (such as succinyl-Leu-Tyr-|-NHMec, and Leu-Tyr-Leu-|-Tyr-Trp, in which cleavage of the -Tyr-|-Leu- and -Tyr-|-Trp bonds also occurs).</text>
        <dbReference type="EC" id="3.4.21.92"/>
    </reaction>
</comment>
<dbReference type="PANTHER" id="PTHR10381:SF70">
    <property type="entry name" value="ATP-DEPENDENT CLP PROTEASE PROTEOLYTIC SUBUNIT"/>
    <property type="match status" value="1"/>
</dbReference>
<dbReference type="GO" id="GO:0051117">
    <property type="term" value="F:ATPase binding"/>
    <property type="evidence" value="ECO:0007669"/>
    <property type="project" value="TreeGrafter"/>
</dbReference>
<feature type="region of interest" description="Disordered" evidence="8">
    <location>
        <begin position="239"/>
        <end position="268"/>
    </location>
</feature>
<dbReference type="NCBIfam" id="NF045542">
    <property type="entry name" value="Clp_rel_HeadMat"/>
    <property type="match status" value="1"/>
</dbReference>
<dbReference type="InterPro" id="IPR018215">
    <property type="entry name" value="ClpP_Ser_AS"/>
</dbReference>
<dbReference type="OrthoDB" id="9806592at2"/>
<keyword evidence="2" id="KW-0963">Cytoplasm</keyword>
<dbReference type="InterPro" id="IPR029045">
    <property type="entry name" value="ClpP/crotonase-like_dom_sf"/>
</dbReference>
<dbReference type="RefSeq" id="WP_074888214.1">
    <property type="nucleotide sequence ID" value="NZ_FORC01000004.1"/>
</dbReference>
<feature type="active site" evidence="6">
    <location>
        <position position="107"/>
    </location>
</feature>
<reference evidence="10" key="1">
    <citation type="submission" date="2016-10" db="EMBL/GenBank/DDBJ databases">
        <authorList>
            <person name="Varghese N."/>
            <person name="Submissions S."/>
        </authorList>
    </citation>
    <scope>NUCLEOTIDE SEQUENCE [LARGE SCALE GENOMIC DNA]</scope>
    <source>
        <strain evidence="10">LMG 22563</strain>
    </source>
</reference>
<gene>
    <name evidence="9" type="ORF">SAMN05216602_4007</name>
</gene>
<proteinExistence type="inferred from homology"/>
<dbReference type="STRING" id="289370.SAMN05216602_4007"/>
<dbReference type="GO" id="GO:0009368">
    <property type="term" value="C:endopeptidase Clp complex"/>
    <property type="evidence" value="ECO:0007669"/>
    <property type="project" value="TreeGrafter"/>
</dbReference>
<dbReference type="EMBL" id="FORC01000004">
    <property type="protein sequence ID" value="SFJ12406.1"/>
    <property type="molecule type" value="Genomic_DNA"/>
</dbReference>
<evidence type="ECO:0000256" key="1">
    <source>
        <dbReference type="ARBA" id="ARBA00007039"/>
    </source>
</evidence>
<dbReference type="CDD" id="cd07016">
    <property type="entry name" value="S14_ClpP_1"/>
    <property type="match status" value="1"/>
</dbReference>
<dbReference type="GO" id="GO:0004176">
    <property type="term" value="F:ATP-dependent peptidase activity"/>
    <property type="evidence" value="ECO:0007669"/>
    <property type="project" value="InterPro"/>
</dbReference>
<evidence type="ECO:0000256" key="4">
    <source>
        <dbReference type="ARBA" id="ARBA00022801"/>
    </source>
</evidence>
<evidence type="ECO:0000313" key="10">
    <source>
        <dbReference type="Proteomes" id="UP000183018"/>
    </source>
</evidence>